<feature type="region of interest" description="Disordered" evidence="5">
    <location>
        <begin position="373"/>
        <end position="397"/>
    </location>
</feature>
<dbReference type="PANTHER" id="PTHR11081:SF65">
    <property type="entry name" value="DNA DAMAGE-INDUCIBLE PROTEIN DIN7-RELATED"/>
    <property type="match status" value="1"/>
</dbReference>
<evidence type="ECO:0000313" key="9">
    <source>
        <dbReference type="Proteomes" id="UP001530377"/>
    </source>
</evidence>
<dbReference type="SMART" id="SM00484">
    <property type="entry name" value="XPGI"/>
    <property type="match status" value="1"/>
</dbReference>
<feature type="region of interest" description="Disordered" evidence="5">
    <location>
        <begin position="479"/>
        <end position="523"/>
    </location>
</feature>
<feature type="compositionally biased region" description="Gly residues" evidence="5">
    <location>
        <begin position="385"/>
        <end position="394"/>
    </location>
</feature>
<evidence type="ECO:0000259" key="6">
    <source>
        <dbReference type="SMART" id="SM00484"/>
    </source>
</evidence>
<gene>
    <name evidence="8" type="ORF">ACHAXA_007689</name>
</gene>
<dbReference type="Proteomes" id="UP001530377">
    <property type="component" value="Unassembled WGS sequence"/>
</dbReference>
<keyword evidence="2" id="KW-0540">Nuclease</keyword>
<feature type="compositionally biased region" description="Acidic residues" evidence="5">
    <location>
        <begin position="492"/>
        <end position="510"/>
    </location>
</feature>
<dbReference type="InterPro" id="IPR006084">
    <property type="entry name" value="XPG/Rad2"/>
</dbReference>
<sequence length="1055" mass="114114">MCEGGPDGGMGAAGGGGGDSMFEADIDPIRNTTIEISTTAPRRTERTFIMGIQGLLRNLHPILVPPPNHHSRHKGDDGDGGDRPEQQQQRQRQHGRRRRRGGTDTTTDNGTAVRHNVRQFAGRSLAIDASSWLHRAAYACAERIVESTESNVRDPIAEGCYTNYILDRCRELLSNAGITRIYLVFDGTRVPLKGDTNAIREDRRRTSLEEARDLKRRGLHREASERYLRCVRGTETMARVVCNAVERRWGKHRPDRDGDDDGDGDVRVRCVWSPYEADAQLAKLCVDGLAHAVVTEDSDVLVYSAVTRVPFPIIYKLDRKDGSCDVITMDWLLNAKFAPYSHGGVGGGGVVDCGHDDDDDEYDDMGFAPVRRSLPPPPAAMSGGRRTGGGSGGGKGEHAVAADGALLAVLRAFANRERSDPGAGVRLFVQACVLSGCDYAPNRLSKVGPVTAFRLTREASHREPGARFGRILASLPAGSRIVNEPTSSGDGDSGDGDADEGPGGEEDENENGNFPSPPDADRDMKGKYEELLLKSEAVFYYHLVRELSTGNIVPLVSHYRSSGGNGSTSPDPNEKFRPCVDGLDAGLTFVGSTTEAMTNESKPLPALLAGGDSLERHHRLENAGWMSTNRHSGGIGQGRVHFQPRKTSTAVPTLSKEQPKETPMQKYLRGTMPKKSTGARALRDNHNSSNTTNTVKSVGCVDRKNDTAKGRSPQQIPIAHVDPVDAAAASVPGWTNPFSSYTYGCATTETVQAKEKSPIAPLSVSAMGRSVMKSPFFSSPVKFDYNCEGSSPLVDVFEPKSRIDADTTDFAVATSEAFAPLKDVPLGSLDDDDNGESEKRTRQSVVNNGTIGNGASFDYGIILESPPRKASPVRDGILCKFIDRALSSDNEQLEPRRVSTSPPEVFRSDVFHNGNSPEDGIDLADDDDDDEAESFPAASSTVKENISNCGRLNVQNGTMSSVISRKFKSPYPVTIPNRMTTSSSHGKTRPTTSSSALLAGFARQEKMRPASYSSRISGTKRKSKPNFFPTNSANVGSESLKKSMWSERWGFGASV</sequence>
<dbReference type="PANTHER" id="PTHR11081">
    <property type="entry name" value="FLAP ENDONUCLEASE FAMILY MEMBER"/>
    <property type="match status" value="1"/>
</dbReference>
<feature type="region of interest" description="Disordered" evidence="5">
    <location>
        <begin position="673"/>
        <end position="696"/>
    </location>
</feature>
<feature type="region of interest" description="Disordered" evidence="5">
    <location>
        <begin position="891"/>
        <end position="942"/>
    </location>
</feature>
<feature type="domain" description="XPG-I" evidence="6">
    <location>
        <begin position="268"/>
        <end position="340"/>
    </location>
</feature>
<protein>
    <recommendedName>
        <fullName evidence="10">Exonuclease 1</fullName>
    </recommendedName>
</protein>
<feature type="compositionally biased region" description="Gly residues" evidence="5">
    <location>
        <begin position="1"/>
        <end position="19"/>
    </location>
</feature>
<evidence type="ECO:0000256" key="3">
    <source>
        <dbReference type="ARBA" id="ARBA00022801"/>
    </source>
</evidence>
<dbReference type="Gene3D" id="3.40.50.1010">
    <property type="entry name" value="5'-nuclease"/>
    <property type="match status" value="1"/>
</dbReference>
<feature type="compositionally biased region" description="Basic residues" evidence="5">
    <location>
        <begin position="91"/>
        <end position="100"/>
    </location>
</feature>
<dbReference type="SUPFAM" id="SSF88723">
    <property type="entry name" value="PIN domain-like"/>
    <property type="match status" value="1"/>
</dbReference>
<name>A0ABD3SDI7_9STRA</name>
<evidence type="ECO:0000256" key="5">
    <source>
        <dbReference type="SAM" id="MobiDB-lite"/>
    </source>
</evidence>
<feature type="compositionally biased region" description="Polar residues" evidence="5">
    <location>
        <begin position="977"/>
        <end position="993"/>
    </location>
</feature>
<evidence type="ECO:0000313" key="8">
    <source>
        <dbReference type="EMBL" id="KAL3822578.1"/>
    </source>
</evidence>
<feature type="compositionally biased region" description="Acidic residues" evidence="5">
    <location>
        <begin position="919"/>
        <end position="933"/>
    </location>
</feature>
<dbReference type="Pfam" id="PF00867">
    <property type="entry name" value="XPG_I"/>
    <property type="match status" value="1"/>
</dbReference>
<keyword evidence="1" id="KW-0597">Phosphoprotein</keyword>
<dbReference type="InterPro" id="IPR006085">
    <property type="entry name" value="XPG_DNA_repair_N"/>
</dbReference>
<keyword evidence="3" id="KW-0378">Hydrolase</keyword>
<dbReference type="InterPro" id="IPR036279">
    <property type="entry name" value="5-3_exonuclease_C_sf"/>
</dbReference>
<dbReference type="InterPro" id="IPR029060">
    <property type="entry name" value="PIN-like_dom_sf"/>
</dbReference>
<reference evidence="8 9" key="1">
    <citation type="submission" date="2024-10" db="EMBL/GenBank/DDBJ databases">
        <title>Updated reference genomes for cyclostephanoid diatoms.</title>
        <authorList>
            <person name="Roberts W.R."/>
            <person name="Alverson A.J."/>
        </authorList>
    </citation>
    <scope>NUCLEOTIDE SEQUENCE [LARGE SCALE GENOMIC DNA]</scope>
    <source>
        <strain evidence="8 9">AJA228-03</strain>
    </source>
</reference>
<dbReference type="GO" id="GO:0004518">
    <property type="term" value="F:nuclease activity"/>
    <property type="evidence" value="ECO:0007669"/>
    <property type="project" value="UniProtKB-KW"/>
</dbReference>
<feature type="region of interest" description="Disordered" evidence="5">
    <location>
        <begin position="60"/>
        <end position="112"/>
    </location>
</feature>
<feature type="compositionally biased region" description="Basic and acidic residues" evidence="5">
    <location>
        <begin position="74"/>
        <end position="85"/>
    </location>
</feature>
<dbReference type="EMBL" id="JALLPB020000062">
    <property type="protein sequence ID" value="KAL3822578.1"/>
    <property type="molecule type" value="Genomic_DNA"/>
</dbReference>
<feature type="domain" description="XPG N-terminal" evidence="7">
    <location>
        <begin position="101"/>
        <end position="207"/>
    </location>
</feature>
<comment type="caution">
    <text evidence="8">The sequence shown here is derived from an EMBL/GenBank/DDBJ whole genome shotgun (WGS) entry which is preliminary data.</text>
</comment>
<dbReference type="GO" id="GO:0016787">
    <property type="term" value="F:hydrolase activity"/>
    <property type="evidence" value="ECO:0007669"/>
    <property type="project" value="UniProtKB-KW"/>
</dbReference>
<evidence type="ECO:0008006" key="10">
    <source>
        <dbReference type="Google" id="ProtNLM"/>
    </source>
</evidence>
<dbReference type="AlphaFoldDB" id="A0ABD3SDI7"/>
<organism evidence="8 9">
    <name type="scientific">Cyclostephanos tholiformis</name>
    <dbReference type="NCBI Taxonomy" id="382380"/>
    <lineage>
        <taxon>Eukaryota</taxon>
        <taxon>Sar</taxon>
        <taxon>Stramenopiles</taxon>
        <taxon>Ochrophyta</taxon>
        <taxon>Bacillariophyta</taxon>
        <taxon>Coscinodiscophyceae</taxon>
        <taxon>Thalassiosirophycidae</taxon>
        <taxon>Stephanodiscales</taxon>
        <taxon>Stephanodiscaceae</taxon>
        <taxon>Cyclostephanos</taxon>
    </lineage>
</organism>
<dbReference type="InterPro" id="IPR006086">
    <property type="entry name" value="XPG-I_dom"/>
</dbReference>
<feature type="region of interest" description="Disordered" evidence="5">
    <location>
        <begin position="973"/>
        <end position="993"/>
    </location>
</feature>
<keyword evidence="4" id="KW-0496">Mitochondrion</keyword>
<evidence type="ECO:0000256" key="1">
    <source>
        <dbReference type="ARBA" id="ARBA00022553"/>
    </source>
</evidence>
<dbReference type="SUPFAM" id="SSF47807">
    <property type="entry name" value="5' to 3' exonuclease, C-terminal subdomain"/>
    <property type="match status" value="1"/>
</dbReference>
<dbReference type="PRINTS" id="PR00853">
    <property type="entry name" value="XPGRADSUPER"/>
</dbReference>
<feature type="region of interest" description="Disordered" evidence="5">
    <location>
        <begin position="823"/>
        <end position="843"/>
    </location>
</feature>
<dbReference type="SMART" id="SM00485">
    <property type="entry name" value="XPGN"/>
    <property type="match status" value="1"/>
</dbReference>
<keyword evidence="9" id="KW-1185">Reference proteome</keyword>
<evidence type="ECO:0000259" key="7">
    <source>
        <dbReference type="SMART" id="SM00485"/>
    </source>
</evidence>
<accession>A0ABD3SDI7</accession>
<feature type="region of interest" description="Disordered" evidence="5">
    <location>
        <begin position="1"/>
        <end position="24"/>
    </location>
</feature>
<dbReference type="Pfam" id="PF00752">
    <property type="entry name" value="XPG_N"/>
    <property type="match status" value="1"/>
</dbReference>
<proteinExistence type="predicted"/>
<feature type="region of interest" description="Disordered" evidence="5">
    <location>
        <begin position="1008"/>
        <end position="1033"/>
    </location>
</feature>
<evidence type="ECO:0000256" key="4">
    <source>
        <dbReference type="ARBA" id="ARBA00023128"/>
    </source>
</evidence>
<dbReference type="Gene3D" id="1.10.150.20">
    <property type="entry name" value="5' to 3' exonuclease, C-terminal subdomain"/>
    <property type="match status" value="1"/>
</dbReference>
<feature type="compositionally biased region" description="Polar residues" evidence="5">
    <location>
        <begin position="687"/>
        <end position="696"/>
    </location>
</feature>
<evidence type="ECO:0000256" key="2">
    <source>
        <dbReference type="ARBA" id="ARBA00022722"/>
    </source>
</evidence>